<dbReference type="Gene3D" id="3.40.1260.10">
    <property type="entry name" value="DsrEFH-like"/>
    <property type="match status" value="1"/>
</dbReference>
<proteinExistence type="predicted"/>
<dbReference type="SUPFAM" id="SSF75169">
    <property type="entry name" value="DsrEFH-like"/>
    <property type="match status" value="1"/>
</dbReference>
<evidence type="ECO:0000313" key="1">
    <source>
        <dbReference type="EMBL" id="OBS10522.1"/>
    </source>
</evidence>
<dbReference type="OrthoDB" id="5796084at2"/>
<keyword evidence="2" id="KW-1185">Reference proteome</keyword>
<sequence length="115" mass="12774">MAKLAIVLLSDMKDPVKVEMALRFTSVALKQNRLEDIRFFFFGPGVRVPGQLKDDPVLRPVLDDLLASGVTTLACIYNARGLGEEDNLREAEIQMQAIGADLVNVVDQGYQMMTF</sequence>
<protein>
    <submittedName>
        <fullName evidence="1">Uncharacterized protein</fullName>
    </submittedName>
</protein>
<dbReference type="RefSeq" id="WP_038087133.1">
    <property type="nucleotide sequence ID" value="NZ_JQSG02000001.1"/>
</dbReference>
<gene>
    <name evidence="1" type="ORF">Thpro_020238</name>
</gene>
<dbReference type="EMBL" id="JQSG02000001">
    <property type="protein sequence ID" value="OBS10522.1"/>
    <property type="molecule type" value="Genomic_DNA"/>
</dbReference>
<accession>A0A1A6C7I4</accession>
<dbReference type="Pfam" id="PF02635">
    <property type="entry name" value="DsrE"/>
    <property type="match status" value="1"/>
</dbReference>
<dbReference type="InterPro" id="IPR027396">
    <property type="entry name" value="DsrEFH-like"/>
</dbReference>
<dbReference type="STRING" id="160660.BJI67_08880"/>
<reference evidence="1 2" key="1">
    <citation type="journal article" date="2014" name="Genome Announc.">
        <title>Draft Genome Sequence of the Iron-Oxidizing, Acidophilic, and Halotolerant 'Thiobacillus prosperus' Type Strain DSM 5130.</title>
        <authorList>
            <person name="Ossandon F.J."/>
            <person name="Cardenas J.P."/>
            <person name="Corbett M."/>
            <person name="Quatrini R."/>
            <person name="Holmes D.S."/>
            <person name="Watkin E."/>
        </authorList>
    </citation>
    <scope>NUCLEOTIDE SEQUENCE [LARGE SCALE GENOMIC DNA]</scope>
    <source>
        <strain evidence="1 2">DSM 5130</strain>
    </source>
</reference>
<dbReference type="Proteomes" id="UP000029273">
    <property type="component" value="Unassembled WGS sequence"/>
</dbReference>
<dbReference type="InterPro" id="IPR003787">
    <property type="entry name" value="Sulphur_relay_DsrE/F-like"/>
</dbReference>
<comment type="caution">
    <text evidence="1">The sequence shown here is derived from an EMBL/GenBank/DDBJ whole genome shotgun (WGS) entry which is preliminary data.</text>
</comment>
<organism evidence="1 2">
    <name type="scientific">Acidihalobacter prosperus</name>
    <dbReference type="NCBI Taxonomy" id="160660"/>
    <lineage>
        <taxon>Bacteria</taxon>
        <taxon>Pseudomonadati</taxon>
        <taxon>Pseudomonadota</taxon>
        <taxon>Gammaproteobacteria</taxon>
        <taxon>Chromatiales</taxon>
        <taxon>Ectothiorhodospiraceae</taxon>
        <taxon>Acidihalobacter</taxon>
    </lineage>
</organism>
<name>A0A1A6C7I4_9GAMM</name>
<evidence type="ECO:0000313" key="2">
    <source>
        <dbReference type="Proteomes" id="UP000029273"/>
    </source>
</evidence>
<dbReference type="AlphaFoldDB" id="A0A1A6C7I4"/>